<evidence type="ECO:0000313" key="2">
    <source>
        <dbReference type="EMBL" id="KAL3091749.1"/>
    </source>
</evidence>
<protein>
    <recommendedName>
        <fullName evidence="4">C2H2-type domain-containing protein</fullName>
    </recommendedName>
</protein>
<feature type="region of interest" description="Disordered" evidence="1">
    <location>
        <begin position="1"/>
        <end position="47"/>
    </location>
</feature>
<name>A0ABD2JMN6_9BILA</name>
<dbReference type="AlphaFoldDB" id="A0ABD2JMN6"/>
<proteinExistence type="predicted"/>
<feature type="region of interest" description="Disordered" evidence="1">
    <location>
        <begin position="260"/>
        <end position="283"/>
    </location>
</feature>
<evidence type="ECO:0000256" key="1">
    <source>
        <dbReference type="SAM" id="MobiDB-lite"/>
    </source>
</evidence>
<feature type="compositionally biased region" description="Basic and acidic residues" evidence="1">
    <location>
        <begin position="8"/>
        <end position="21"/>
    </location>
</feature>
<evidence type="ECO:0008006" key="4">
    <source>
        <dbReference type="Google" id="ProtNLM"/>
    </source>
</evidence>
<dbReference type="Proteomes" id="UP001620626">
    <property type="component" value="Unassembled WGS sequence"/>
</dbReference>
<keyword evidence="3" id="KW-1185">Reference proteome</keyword>
<comment type="caution">
    <text evidence="2">The sequence shown here is derived from an EMBL/GenBank/DDBJ whole genome shotgun (WGS) entry which is preliminary data.</text>
</comment>
<accession>A0ABD2JMN6</accession>
<feature type="compositionally biased region" description="Acidic residues" evidence="1">
    <location>
        <begin position="25"/>
        <end position="40"/>
    </location>
</feature>
<feature type="compositionally biased region" description="Acidic residues" evidence="1">
    <location>
        <begin position="269"/>
        <end position="283"/>
    </location>
</feature>
<reference evidence="2 3" key="1">
    <citation type="submission" date="2024-10" db="EMBL/GenBank/DDBJ databases">
        <authorList>
            <person name="Kim D."/>
        </authorList>
    </citation>
    <scope>NUCLEOTIDE SEQUENCE [LARGE SCALE GENOMIC DNA]</scope>
    <source>
        <strain evidence="2">BH-2024</strain>
    </source>
</reference>
<dbReference type="EMBL" id="JBICBT010000941">
    <property type="protein sequence ID" value="KAL3091749.1"/>
    <property type="molecule type" value="Genomic_DNA"/>
</dbReference>
<sequence length="283" mass="33381">MTQNWGGEMKEPKEEYEEMGKVGEIAEEEEKEEEEEEEEKTELKEKYKGEIPQQKIDKAFAKRVGRDFATIRKWKRELGLTEKRREYSTKEKGEIVEEFARLKKAFANEKCEGKRTAREIDAKIEKIIDFGIATIYLWKRELALTEKCPRKKYSSEDKMKIVQRYDKMKAETPYLRLKDIAKMLEVPERTLIAMRRELSTEQSPKAPKTKSVYLELGIRENKCVECGNHFRLLHSGNIKRHLLRHHKELYDKIETEREKMTKIGKMPTEDEADNANDSDGDAL</sequence>
<evidence type="ECO:0000313" key="3">
    <source>
        <dbReference type="Proteomes" id="UP001620626"/>
    </source>
</evidence>
<gene>
    <name evidence="2" type="ORF">niasHT_024331</name>
</gene>
<organism evidence="2 3">
    <name type="scientific">Heterodera trifolii</name>
    <dbReference type="NCBI Taxonomy" id="157864"/>
    <lineage>
        <taxon>Eukaryota</taxon>
        <taxon>Metazoa</taxon>
        <taxon>Ecdysozoa</taxon>
        <taxon>Nematoda</taxon>
        <taxon>Chromadorea</taxon>
        <taxon>Rhabditida</taxon>
        <taxon>Tylenchina</taxon>
        <taxon>Tylenchomorpha</taxon>
        <taxon>Tylenchoidea</taxon>
        <taxon>Heteroderidae</taxon>
        <taxon>Heteroderinae</taxon>
        <taxon>Heterodera</taxon>
    </lineage>
</organism>